<name>A0A183AR01_9TREM</name>
<gene>
    <name evidence="1" type="ORF">ECPE_LOCUS9388</name>
</gene>
<keyword evidence="2" id="KW-1185">Reference proteome</keyword>
<organism evidence="3">
    <name type="scientific">Echinostoma caproni</name>
    <dbReference type="NCBI Taxonomy" id="27848"/>
    <lineage>
        <taxon>Eukaryota</taxon>
        <taxon>Metazoa</taxon>
        <taxon>Spiralia</taxon>
        <taxon>Lophotrochozoa</taxon>
        <taxon>Platyhelminthes</taxon>
        <taxon>Trematoda</taxon>
        <taxon>Digenea</taxon>
        <taxon>Plagiorchiida</taxon>
        <taxon>Echinostomata</taxon>
        <taxon>Echinostomatoidea</taxon>
        <taxon>Echinostomatidae</taxon>
        <taxon>Echinostoma</taxon>
    </lineage>
</organism>
<dbReference type="AlphaFoldDB" id="A0A183AR01"/>
<evidence type="ECO:0000313" key="3">
    <source>
        <dbReference type="WBParaSite" id="ECPE_0000941501-mRNA-1"/>
    </source>
</evidence>
<dbReference type="Proteomes" id="UP000272942">
    <property type="component" value="Unassembled WGS sequence"/>
</dbReference>
<reference evidence="3" key="1">
    <citation type="submission" date="2016-06" db="UniProtKB">
        <authorList>
            <consortium name="WormBaseParasite"/>
        </authorList>
    </citation>
    <scope>IDENTIFICATION</scope>
</reference>
<dbReference type="EMBL" id="UZAN01047345">
    <property type="protein sequence ID" value="VDP85274.1"/>
    <property type="molecule type" value="Genomic_DNA"/>
</dbReference>
<reference evidence="1 2" key="2">
    <citation type="submission" date="2018-11" db="EMBL/GenBank/DDBJ databases">
        <authorList>
            <consortium name="Pathogen Informatics"/>
        </authorList>
    </citation>
    <scope>NUCLEOTIDE SEQUENCE [LARGE SCALE GENOMIC DNA]</scope>
    <source>
        <strain evidence="1 2">Egypt</strain>
    </source>
</reference>
<sequence length="116" mass="12959">MPSPSRLNFAPDITLKPDTMKPFCEAAVQSEMEYRQGSAACQMPEFQTSDGSATTSRSPVTFRGTDSFSNTLINLPKRGLVNFEGDLARYWLFMRCFEANVLKSTADSTIRLSYLV</sequence>
<evidence type="ECO:0000313" key="2">
    <source>
        <dbReference type="Proteomes" id="UP000272942"/>
    </source>
</evidence>
<proteinExistence type="predicted"/>
<evidence type="ECO:0000313" key="1">
    <source>
        <dbReference type="EMBL" id="VDP85274.1"/>
    </source>
</evidence>
<accession>A0A183AR01</accession>
<protein>
    <submittedName>
        <fullName evidence="1 3">Uncharacterized protein</fullName>
    </submittedName>
</protein>
<dbReference type="WBParaSite" id="ECPE_0000941501-mRNA-1">
    <property type="protein sequence ID" value="ECPE_0000941501-mRNA-1"/>
    <property type="gene ID" value="ECPE_0000941501"/>
</dbReference>